<dbReference type="PANTHER" id="PTHR30146">
    <property type="entry name" value="LACI-RELATED TRANSCRIPTIONAL REPRESSOR"/>
    <property type="match status" value="1"/>
</dbReference>
<dbReference type="EMBL" id="DTIY01000059">
    <property type="protein sequence ID" value="HGY39705.1"/>
    <property type="molecule type" value="Genomic_DNA"/>
</dbReference>
<evidence type="ECO:0000256" key="2">
    <source>
        <dbReference type="ARBA" id="ARBA00023015"/>
    </source>
</evidence>
<protein>
    <submittedName>
        <fullName evidence="6">GntR family transcriptional regulator</fullName>
    </submittedName>
</protein>
<evidence type="ECO:0000256" key="1">
    <source>
        <dbReference type="ARBA" id="ARBA00022491"/>
    </source>
</evidence>
<dbReference type="PRINTS" id="PR00035">
    <property type="entry name" value="HTHGNTR"/>
</dbReference>
<dbReference type="Pfam" id="PF00392">
    <property type="entry name" value="GntR"/>
    <property type="match status" value="1"/>
</dbReference>
<dbReference type="SUPFAM" id="SSF53822">
    <property type="entry name" value="Periplasmic binding protein-like I"/>
    <property type="match status" value="1"/>
</dbReference>
<dbReference type="InterPro" id="IPR036388">
    <property type="entry name" value="WH-like_DNA-bd_sf"/>
</dbReference>
<dbReference type="PANTHER" id="PTHR30146:SF148">
    <property type="entry name" value="HTH-TYPE TRANSCRIPTIONAL REPRESSOR PURR-RELATED"/>
    <property type="match status" value="1"/>
</dbReference>
<sequence length="448" mass="49977">MKAAGCPVPVSEAGTGCFPENLPEMAGDAVFFLSTSGMNCTGNRKFFVTGIQYARRAEDKVGWRQKMGRRKGLRPLHVALQETIKAVIRDEGIQPGGRIPSERELSERCQASRSSIRKAILALMHEGILVRVPGKGTFVAGADSSRATSLHRTGNIGFVVFLSALDRSRPDIQAHVTENGRVSWMPFYSEVFEGASHELQRNDFHLLFFAVYQDTPTEKSKFREFLKKVDGLIVCELASSAFAQLLEASPVPVVLVNPSIIPRSLKTDMLLIDNFGGAYQAVSYLIRLGHRAIGLINHPTRYNRSAQERFQGYRTALRRAGIGYDEKLVEYGDWSMESGYLAMERLLKRGVSMTAVFATNDEMAIGAMKAAREQGLRIPEDLSIVGFDDAPISSNAFVSLTTVRVYKREMGRYATQRILYRIKEPQLVPVQTIFPTELVERNSCRQIE</sequence>
<proteinExistence type="predicted"/>
<dbReference type="InterPro" id="IPR000524">
    <property type="entry name" value="Tscrpt_reg_HTH_GntR"/>
</dbReference>
<evidence type="ECO:0000256" key="4">
    <source>
        <dbReference type="ARBA" id="ARBA00023163"/>
    </source>
</evidence>
<reference evidence="6" key="1">
    <citation type="journal article" date="2020" name="mSystems">
        <title>Genome- and Community-Level Interaction Insights into Carbon Utilization and Element Cycling Functions of Hydrothermarchaeota in Hydrothermal Sediment.</title>
        <authorList>
            <person name="Zhou Z."/>
            <person name="Liu Y."/>
            <person name="Xu W."/>
            <person name="Pan J."/>
            <person name="Luo Z.H."/>
            <person name="Li M."/>
        </authorList>
    </citation>
    <scope>NUCLEOTIDE SEQUENCE [LARGE SCALE GENOMIC DNA]</scope>
    <source>
        <strain evidence="6">SpSt-82</strain>
    </source>
</reference>
<evidence type="ECO:0000313" key="6">
    <source>
        <dbReference type="EMBL" id="HGY39705.1"/>
    </source>
</evidence>
<dbReference type="GO" id="GO:0000976">
    <property type="term" value="F:transcription cis-regulatory region binding"/>
    <property type="evidence" value="ECO:0007669"/>
    <property type="project" value="TreeGrafter"/>
</dbReference>
<dbReference type="Gene3D" id="1.10.10.10">
    <property type="entry name" value="Winged helix-like DNA-binding domain superfamily/Winged helix DNA-binding domain"/>
    <property type="match status" value="1"/>
</dbReference>
<keyword evidence="3" id="KW-0238">DNA-binding</keyword>
<organism evidence="6">
    <name type="scientific">Candidatus Caldatribacterium saccharofermentans</name>
    <dbReference type="NCBI Taxonomy" id="1454753"/>
    <lineage>
        <taxon>Bacteria</taxon>
        <taxon>Pseudomonadati</taxon>
        <taxon>Atribacterota</taxon>
        <taxon>Atribacteria</taxon>
        <taxon>Atribacterales</taxon>
        <taxon>Candidatus Caldatribacteriaceae</taxon>
        <taxon>Candidatus Caldatribacterium</taxon>
    </lineage>
</organism>
<dbReference type="CDD" id="cd07377">
    <property type="entry name" value="WHTH_GntR"/>
    <property type="match status" value="1"/>
</dbReference>
<name>A0A7V4TH34_9BACT</name>
<evidence type="ECO:0000259" key="5">
    <source>
        <dbReference type="PROSITE" id="PS50949"/>
    </source>
</evidence>
<dbReference type="GO" id="GO:0003700">
    <property type="term" value="F:DNA-binding transcription factor activity"/>
    <property type="evidence" value="ECO:0007669"/>
    <property type="project" value="InterPro"/>
</dbReference>
<dbReference type="InterPro" id="IPR028082">
    <property type="entry name" value="Peripla_BP_I"/>
</dbReference>
<dbReference type="Pfam" id="PF13377">
    <property type="entry name" value="Peripla_BP_3"/>
    <property type="match status" value="1"/>
</dbReference>
<dbReference type="SMART" id="SM00345">
    <property type="entry name" value="HTH_GNTR"/>
    <property type="match status" value="1"/>
</dbReference>
<dbReference type="CDD" id="cd06267">
    <property type="entry name" value="PBP1_LacI_sugar_binding-like"/>
    <property type="match status" value="1"/>
</dbReference>
<accession>A0A7V4TH34</accession>
<dbReference type="InterPro" id="IPR046335">
    <property type="entry name" value="LacI/GalR-like_sensor"/>
</dbReference>
<keyword evidence="4" id="KW-0804">Transcription</keyword>
<comment type="caution">
    <text evidence="6">The sequence shown here is derived from an EMBL/GenBank/DDBJ whole genome shotgun (WGS) entry which is preliminary data.</text>
</comment>
<dbReference type="AlphaFoldDB" id="A0A7V4TH34"/>
<evidence type="ECO:0000256" key="3">
    <source>
        <dbReference type="ARBA" id="ARBA00023125"/>
    </source>
</evidence>
<keyword evidence="1" id="KW-0678">Repressor</keyword>
<dbReference type="SUPFAM" id="SSF46785">
    <property type="entry name" value="Winged helix' DNA-binding domain"/>
    <property type="match status" value="1"/>
</dbReference>
<keyword evidence="2" id="KW-0805">Transcription regulation</keyword>
<dbReference type="Gene3D" id="3.40.50.2300">
    <property type="match status" value="2"/>
</dbReference>
<dbReference type="InterPro" id="IPR036390">
    <property type="entry name" value="WH_DNA-bd_sf"/>
</dbReference>
<gene>
    <name evidence="6" type="ORF">ENW11_07875</name>
</gene>
<dbReference type="PROSITE" id="PS50949">
    <property type="entry name" value="HTH_GNTR"/>
    <property type="match status" value="1"/>
</dbReference>
<feature type="domain" description="HTH gntR-type" evidence="5">
    <location>
        <begin position="74"/>
        <end position="142"/>
    </location>
</feature>